<dbReference type="InterPro" id="IPR003594">
    <property type="entry name" value="HATPase_dom"/>
</dbReference>
<feature type="domain" description="Histidine kinase" evidence="8">
    <location>
        <begin position="164"/>
        <end position="378"/>
    </location>
</feature>
<dbReference type="Gene3D" id="1.10.287.130">
    <property type="match status" value="1"/>
</dbReference>
<evidence type="ECO:0000259" key="10">
    <source>
        <dbReference type="PROSITE" id="PS50113"/>
    </source>
</evidence>
<dbReference type="InterPro" id="IPR000014">
    <property type="entry name" value="PAS"/>
</dbReference>
<keyword evidence="4 11" id="KW-0808">Transferase</keyword>
<accession>A0ABY9Y3N6</accession>
<dbReference type="PRINTS" id="PR00344">
    <property type="entry name" value="BCTRLSENSOR"/>
</dbReference>
<evidence type="ECO:0000259" key="9">
    <source>
        <dbReference type="PROSITE" id="PS50112"/>
    </source>
</evidence>
<dbReference type="PROSITE" id="PS50109">
    <property type="entry name" value="HIS_KIN"/>
    <property type="match status" value="1"/>
</dbReference>
<dbReference type="PROSITE" id="PS50112">
    <property type="entry name" value="PAS"/>
    <property type="match status" value="1"/>
</dbReference>
<dbReference type="InterPro" id="IPR003661">
    <property type="entry name" value="HisK_dim/P_dom"/>
</dbReference>
<dbReference type="NCBIfam" id="TIGR00229">
    <property type="entry name" value="sensory_box"/>
    <property type="match status" value="1"/>
</dbReference>
<keyword evidence="5 11" id="KW-0418">Kinase</keyword>
<dbReference type="CDD" id="cd00130">
    <property type="entry name" value="PAS"/>
    <property type="match status" value="1"/>
</dbReference>
<dbReference type="InterPro" id="IPR035965">
    <property type="entry name" value="PAS-like_dom_sf"/>
</dbReference>
<dbReference type="EMBL" id="CP134536">
    <property type="protein sequence ID" value="WNH12464.1"/>
    <property type="molecule type" value="Genomic_DNA"/>
</dbReference>
<evidence type="ECO:0000259" key="8">
    <source>
        <dbReference type="PROSITE" id="PS50109"/>
    </source>
</evidence>
<dbReference type="SUPFAM" id="SSF47384">
    <property type="entry name" value="Homodimeric domain of signal transducing histidine kinase"/>
    <property type="match status" value="1"/>
</dbReference>
<keyword evidence="6" id="KW-0472">Membrane</keyword>
<evidence type="ECO:0000256" key="3">
    <source>
        <dbReference type="ARBA" id="ARBA00022553"/>
    </source>
</evidence>
<dbReference type="SMART" id="SM00091">
    <property type="entry name" value="PAS"/>
    <property type="match status" value="1"/>
</dbReference>
<reference evidence="11 12" key="1">
    <citation type="submission" date="2023-09" db="EMBL/GenBank/DDBJ databases">
        <title>Thalassobella suaedae gen. nov., sp. nov., a marine bacterium of the family Flavobacteriaceae isolated from a halophyte Suaeda japonica.</title>
        <authorList>
            <person name="Lee S.Y."/>
            <person name="Hwang C.Y."/>
        </authorList>
    </citation>
    <scope>NUCLEOTIDE SEQUENCE [LARGE SCALE GENOMIC DNA]</scope>
    <source>
        <strain evidence="11 12">HL-DH10</strain>
    </source>
</reference>
<gene>
    <name evidence="11" type="ORF">RHP49_16440</name>
</gene>
<dbReference type="PANTHER" id="PTHR42878:SF15">
    <property type="entry name" value="BACTERIOPHYTOCHROME"/>
    <property type="match status" value="1"/>
</dbReference>
<dbReference type="SUPFAM" id="SSF55785">
    <property type="entry name" value="PYP-like sensor domain (PAS domain)"/>
    <property type="match status" value="1"/>
</dbReference>
<dbReference type="EC" id="2.7.13.3" evidence="2"/>
<dbReference type="SUPFAM" id="SSF55874">
    <property type="entry name" value="ATPase domain of HSP90 chaperone/DNA topoisomerase II/histidine kinase"/>
    <property type="match status" value="1"/>
</dbReference>
<evidence type="ECO:0000256" key="1">
    <source>
        <dbReference type="ARBA" id="ARBA00000085"/>
    </source>
</evidence>
<dbReference type="Gene3D" id="3.30.450.20">
    <property type="entry name" value="PAS domain"/>
    <property type="match status" value="1"/>
</dbReference>
<dbReference type="InterPro" id="IPR050351">
    <property type="entry name" value="BphY/WalK/GraS-like"/>
</dbReference>
<name>A0ABY9Y3N6_9FLAO</name>
<dbReference type="CDD" id="cd00082">
    <property type="entry name" value="HisKA"/>
    <property type="match status" value="1"/>
</dbReference>
<keyword evidence="12" id="KW-1185">Reference proteome</keyword>
<dbReference type="Pfam" id="PF13426">
    <property type="entry name" value="PAS_9"/>
    <property type="match status" value="1"/>
</dbReference>
<dbReference type="InterPro" id="IPR000700">
    <property type="entry name" value="PAS-assoc_C"/>
</dbReference>
<evidence type="ECO:0000313" key="11">
    <source>
        <dbReference type="EMBL" id="WNH12464.1"/>
    </source>
</evidence>
<dbReference type="GO" id="GO:0004673">
    <property type="term" value="F:protein histidine kinase activity"/>
    <property type="evidence" value="ECO:0007669"/>
    <property type="project" value="UniProtKB-EC"/>
</dbReference>
<evidence type="ECO:0000256" key="2">
    <source>
        <dbReference type="ARBA" id="ARBA00012438"/>
    </source>
</evidence>
<dbReference type="PANTHER" id="PTHR42878">
    <property type="entry name" value="TWO-COMPONENT HISTIDINE KINASE"/>
    <property type="match status" value="1"/>
</dbReference>
<dbReference type="SMART" id="SM00387">
    <property type="entry name" value="HATPase_c"/>
    <property type="match status" value="1"/>
</dbReference>
<evidence type="ECO:0000313" key="12">
    <source>
        <dbReference type="Proteomes" id="UP001303407"/>
    </source>
</evidence>
<organism evidence="11 12">
    <name type="scientific">Thalassobellus suaedae</name>
    <dbReference type="NCBI Taxonomy" id="3074124"/>
    <lineage>
        <taxon>Bacteria</taxon>
        <taxon>Pseudomonadati</taxon>
        <taxon>Bacteroidota</taxon>
        <taxon>Flavobacteriia</taxon>
        <taxon>Flavobacteriales</taxon>
        <taxon>Flavobacteriaceae</taxon>
        <taxon>Thalassobellus</taxon>
    </lineage>
</organism>
<proteinExistence type="predicted"/>
<evidence type="ECO:0000256" key="7">
    <source>
        <dbReference type="SAM" id="Coils"/>
    </source>
</evidence>
<dbReference type="InterPro" id="IPR036097">
    <property type="entry name" value="HisK_dim/P_sf"/>
</dbReference>
<dbReference type="RefSeq" id="WP_415862447.1">
    <property type="nucleotide sequence ID" value="NZ_CP134536.1"/>
</dbReference>
<feature type="domain" description="PAC" evidence="10">
    <location>
        <begin position="82"/>
        <end position="132"/>
    </location>
</feature>
<evidence type="ECO:0000256" key="6">
    <source>
        <dbReference type="ARBA" id="ARBA00023136"/>
    </source>
</evidence>
<dbReference type="Gene3D" id="3.30.565.10">
    <property type="entry name" value="Histidine kinase-like ATPase, C-terminal domain"/>
    <property type="match status" value="1"/>
</dbReference>
<dbReference type="PROSITE" id="PS50113">
    <property type="entry name" value="PAC"/>
    <property type="match status" value="1"/>
</dbReference>
<comment type="catalytic activity">
    <reaction evidence="1">
        <text>ATP + protein L-histidine = ADP + protein N-phospho-L-histidine.</text>
        <dbReference type="EC" id="2.7.13.3"/>
    </reaction>
</comment>
<dbReference type="InterPro" id="IPR005467">
    <property type="entry name" value="His_kinase_dom"/>
</dbReference>
<dbReference type="InterPro" id="IPR036890">
    <property type="entry name" value="HATPase_C_sf"/>
</dbReference>
<dbReference type="Proteomes" id="UP001303407">
    <property type="component" value="Chromosome"/>
</dbReference>
<dbReference type="Pfam" id="PF02518">
    <property type="entry name" value="HATPase_c"/>
    <property type="match status" value="1"/>
</dbReference>
<evidence type="ECO:0000256" key="5">
    <source>
        <dbReference type="ARBA" id="ARBA00022777"/>
    </source>
</evidence>
<evidence type="ECO:0000256" key="4">
    <source>
        <dbReference type="ARBA" id="ARBA00022679"/>
    </source>
</evidence>
<keyword evidence="7" id="KW-0175">Coiled coil</keyword>
<feature type="coiled-coil region" evidence="7">
    <location>
        <begin position="120"/>
        <end position="150"/>
    </location>
</feature>
<dbReference type="InterPro" id="IPR004358">
    <property type="entry name" value="Sig_transdc_His_kin-like_C"/>
</dbReference>
<feature type="domain" description="PAS" evidence="9">
    <location>
        <begin position="14"/>
        <end position="87"/>
    </location>
</feature>
<keyword evidence="3" id="KW-0597">Phosphoprotein</keyword>
<sequence>MKDFQQIDTGGDIFKQIFKLTVIPILVHDMEMNIMNANDSAVEQFGFSRNELLNMSILDLHVVEELGHSNEVLKKMEHEMKLSVETSFQRKDGSIFIAEATPCRFMLRDIPLVHVFIQDITQRKQEQKQLQEINSALENEIAKVKRYSKEIILKNKELEDFSYVAAHDLKAPITNLSLIMDMINTDTITDQLRIELFGQLEKSIVQLQKTVFSLNDVINFKTTLKDKKIRLQFDEIFSEIKEGINEKLNKAEAIINVDFSECPEIDYPSLHLKSIMQNLLTNAVKYKDPDKALKIEVKTTMHNKRVCLKVKDNGLGFDSEKYKEKVFGLFKRLHNHVEGAGVGMYIVKSIIDTHGGKIEVTSKPKKGAMFNVYLNNETI</sequence>
<protein>
    <recommendedName>
        <fullName evidence="2">histidine kinase</fullName>
        <ecNumber evidence="2">2.7.13.3</ecNumber>
    </recommendedName>
</protein>